<name>E9DEV5_COCPS</name>
<proteinExistence type="predicted"/>
<organism evidence="3">
    <name type="scientific">Coccidioides posadasii (strain RMSCC 757 / Silveira)</name>
    <name type="common">Valley fever fungus</name>
    <dbReference type="NCBI Taxonomy" id="443226"/>
    <lineage>
        <taxon>Eukaryota</taxon>
        <taxon>Fungi</taxon>
        <taxon>Dikarya</taxon>
        <taxon>Ascomycota</taxon>
        <taxon>Pezizomycotina</taxon>
        <taxon>Eurotiomycetes</taxon>
        <taxon>Eurotiomycetidae</taxon>
        <taxon>Onygenales</taxon>
        <taxon>Onygenaceae</taxon>
        <taxon>Coccidioides</taxon>
    </lineage>
</organism>
<reference evidence="3" key="1">
    <citation type="journal article" date="2010" name="Genome Res.">
        <title>Population genomic sequencing of Coccidioides fungi reveals recent hybridization and transposon control.</title>
        <authorList>
            <person name="Neafsey D.E."/>
            <person name="Barker B.M."/>
            <person name="Sharpton T.J."/>
            <person name="Stajich J.E."/>
            <person name="Park D.J."/>
            <person name="Whiston E."/>
            <person name="Hung C.-Y."/>
            <person name="McMahan C."/>
            <person name="White J."/>
            <person name="Sykes S."/>
            <person name="Heiman D."/>
            <person name="Young S."/>
            <person name="Zeng Q."/>
            <person name="Abouelleil A."/>
            <person name="Aftuck L."/>
            <person name="Bessette D."/>
            <person name="Brown A."/>
            <person name="FitzGerald M."/>
            <person name="Lui A."/>
            <person name="Macdonald J.P."/>
            <person name="Priest M."/>
            <person name="Orbach M.J."/>
            <person name="Galgiani J.N."/>
            <person name="Kirkland T.N."/>
            <person name="Cole G.T."/>
            <person name="Birren B.W."/>
            <person name="Henn M.R."/>
            <person name="Taylor J.W."/>
            <person name="Rounsley S.D."/>
        </authorList>
    </citation>
    <scope>NUCLEOTIDE SEQUENCE [LARGE SCALE GENOMIC DNA]</scope>
    <source>
        <strain evidence="3">RMSCC 757 / Silveira</strain>
    </source>
</reference>
<feature type="region of interest" description="Disordered" evidence="1">
    <location>
        <begin position="1"/>
        <end position="59"/>
    </location>
</feature>
<reference evidence="3" key="2">
    <citation type="submission" date="2010-03" db="EMBL/GenBank/DDBJ databases">
        <title>The genome sequence of Coccidioides posadasii strain Silveira.</title>
        <authorList>
            <consortium name="The Broad Institute Genome Sequencing Center for Infectious Disease"/>
            <person name="Neafsey D."/>
            <person name="Orbach M."/>
            <person name="Henn M.R."/>
            <person name="Cole G.T."/>
            <person name="Galgiani J."/>
            <person name="Gardner M.J."/>
            <person name="Kirkland T.N."/>
            <person name="Taylor J.W."/>
            <person name="Young S.K."/>
            <person name="Zeng Q."/>
            <person name="Koehrsen M."/>
            <person name="Alvarado L."/>
            <person name="Berlin A."/>
            <person name="Borenstein D."/>
            <person name="Chapman S.B."/>
            <person name="Chen Z."/>
            <person name="Engels R."/>
            <person name="Freedman E."/>
            <person name="Gellesch M."/>
            <person name="Goldberg J."/>
            <person name="Griggs A."/>
            <person name="Gujja S."/>
            <person name="Heilman E."/>
            <person name="Heiman D."/>
            <person name="Howarth C."/>
            <person name="Jen D."/>
            <person name="Larson L."/>
            <person name="Mehta T."/>
            <person name="Neiman D."/>
            <person name="Park D."/>
            <person name="Pearson M."/>
            <person name="Richards J."/>
            <person name="Roberts A."/>
            <person name="Saif S."/>
            <person name="Shea T."/>
            <person name="Shenoy N."/>
            <person name="Sisk P."/>
            <person name="Stolte C."/>
            <person name="Sykes S."/>
            <person name="Walk T."/>
            <person name="White J."/>
            <person name="Yandava C."/>
            <person name="Haas B."/>
            <person name="Nusbaum C."/>
            <person name="Birren B."/>
        </authorList>
    </citation>
    <scope>NUCLEOTIDE SEQUENCE [LARGE SCALE GENOMIC DNA]</scope>
    <source>
        <strain evidence="3">RMSCC 757 / Silveira</strain>
    </source>
</reference>
<dbReference type="HOGENOM" id="CLU_2960595_0_0_1"/>
<accession>E9DEV5</accession>
<gene>
    <name evidence="2" type="ORF">CPSG_08355</name>
</gene>
<keyword evidence="3" id="KW-1185">Reference proteome</keyword>
<evidence type="ECO:0000256" key="1">
    <source>
        <dbReference type="SAM" id="MobiDB-lite"/>
    </source>
</evidence>
<dbReference type="AlphaFoldDB" id="E9DEV5"/>
<evidence type="ECO:0000313" key="3">
    <source>
        <dbReference type="Proteomes" id="UP000002497"/>
    </source>
</evidence>
<dbReference type="Proteomes" id="UP000002497">
    <property type="component" value="Unassembled WGS sequence"/>
</dbReference>
<protein>
    <submittedName>
        <fullName evidence="2">Predicted protein</fullName>
    </submittedName>
</protein>
<sequence length="59" mass="6686">MAVSQEALFDVDPEAPGPRPQEPRAKLKQQRWPPSVEGWSEPNFRATSPSRPEAYQQPL</sequence>
<dbReference type="VEuPathDB" id="FungiDB:CPSG_08355"/>
<evidence type="ECO:0000313" key="2">
    <source>
        <dbReference type="EMBL" id="EFW15167.1"/>
    </source>
</evidence>
<dbReference type="EMBL" id="GL636502">
    <property type="protein sequence ID" value="EFW15167.1"/>
    <property type="molecule type" value="Genomic_DNA"/>
</dbReference>